<organism evidence="7 8">
    <name type="scientific">Leucobacter komagatae</name>
    <dbReference type="NCBI Taxonomy" id="55969"/>
    <lineage>
        <taxon>Bacteria</taxon>
        <taxon>Bacillati</taxon>
        <taxon>Actinomycetota</taxon>
        <taxon>Actinomycetes</taxon>
        <taxon>Micrococcales</taxon>
        <taxon>Microbacteriaceae</taxon>
        <taxon>Leucobacter</taxon>
    </lineage>
</organism>
<name>A0A0D0HV63_9MICO</name>
<dbReference type="InterPro" id="IPR001647">
    <property type="entry name" value="HTH_TetR"/>
</dbReference>
<evidence type="ECO:0000256" key="2">
    <source>
        <dbReference type="ARBA" id="ARBA00023125"/>
    </source>
</evidence>
<evidence type="ECO:0000256" key="1">
    <source>
        <dbReference type="ARBA" id="ARBA00023015"/>
    </source>
</evidence>
<evidence type="ECO:0000256" key="4">
    <source>
        <dbReference type="PROSITE-ProRule" id="PRU00335"/>
    </source>
</evidence>
<accession>A0A0D0HV63</accession>
<feature type="region of interest" description="Disordered" evidence="5">
    <location>
        <begin position="1"/>
        <end position="21"/>
    </location>
</feature>
<keyword evidence="2 4" id="KW-0238">DNA-binding</keyword>
<dbReference type="EMBL" id="JXSQ01000035">
    <property type="protein sequence ID" value="KIP51461.1"/>
    <property type="molecule type" value="Genomic_DNA"/>
</dbReference>
<dbReference type="PANTHER" id="PTHR30055">
    <property type="entry name" value="HTH-TYPE TRANSCRIPTIONAL REGULATOR RUTR"/>
    <property type="match status" value="1"/>
</dbReference>
<evidence type="ECO:0000313" key="7">
    <source>
        <dbReference type="EMBL" id="KIP51461.1"/>
    </source>
</evidence>
<dbReference type="Pfam" id="PF00440">
    <property type="entry name" value="TetR_N"/>
    <property type="match status" value="1"/>
</dbReference>
<protein>
    <recommendedName>
        <fullName evidence="6">HTH tetR-type domain-containing protein</fullName>
    </recommendedName>
</protein>
<dbReference type="RefSeq" id="WP_042545315.1">
    <property type="nucleotide sequence ID" value="NZ_JXSQ01000035.1"/>
</dbReference>
<keyword evidence="8" id="KW-1185">Reference proteome</keyword>
<evidence type="ECO:0000256" key="5">
    <source>
        <dbReference type="SAM" id="MobiDB-lite"/>
    </source>
</evidence>
<reference evidence="7 8" key="1">
    <citation type="submission" date="2015-01" db="EMBL/GenBank/DDBJ databases">
        <title>Draft genome sequence of Leucobacter komagatae strain VKM ST2845.</title>
        <authorList>
            <person name="Karlyshev A.V."/>
            <person name="Kudryashova E.B."/>
        </authorList>
    </citation>
    <scope>NUCLEOTIDE SEQUENCE [LARGE SCALE GENOMIC DNA]</scope>
    <source>
        <strain evidence="7 8">VKM ST2845</strain>
    </source>
</reference>
<dbReference type="Proteomes" id="UP000032120">
    <property type="component" value="Unassembled WGS sequence"/>
</dbReference>
<proteinExistence type="predicted"/>
<dbReference type="PANTHER" id="PTHR30055:SF234">
    <property type="entry name" value="HTH-TYPE TRANSCRIPTIONAL REGULATOR BETI"/>
    <property type="match status" value="1"/>
</dbReference>
<gene>
    <name evidence="7" type="ORF">SD72_15180</name>
</gene>
<dbReference type="GO" id="GO:0003700">
    <property type="term" value="F:DNA-binding transcription factor activity"/>
    <property type="evidence" value="ECO:0007669"/>
    <property type="project" value="TreeGrafter"/>
</dbReference>
<dbReference type="GO" id="GO:0000976">
    <property type="term" value="F:transcription cis-regulatory region binding"/>
    <property type="evidence" value="ECO:0007669"/>
    <property type="project" value="TreeGrafter"/>
</dbReference>
<evidence type="ECO:0000313" key="8">
    <source>
        <dbReference type="Proteomes" id="UP000032120"/>
    </source>
</evidence>
<feature type="domain" description="HTH tetR-type" evidence="6">
    <location>
        <begin position="24"/>
        <end position="84"/>
    </location>
</feature>
<comment type="caution">
    <text evidence="7">The sequence shown here is derived from an EMBL/GenBank/DDBJ whole genome shotgun (WGS) entry which is preliminary data.</text>
</comment>
<sequence>MSALSDDTSTTRAYRSPLRDEQAAETRSRILDAAAELFATRGYGGTSLAKIGELAGVSPETVKASGLKRDLLLAAFEKSFAGMEGVSSLAAHGPVAEITADTDNTRYLAGIMHFVAESHRRSSRLWATLISAAASDAELEAKLHELQQRRRSDMLILVDELMSRDIASAGIARQTHTDTLSFILSPEGYNQLVLDAGWGQGDYEAWLVRSVMALSGPTQVGTEVT</sequence>
<dbReference type="PROSITE" id="PS50977">
    <property type="entry name" value="HTH_TETR_2"/>
    <property type="match status" value="1"/>
</dbReference>
<dbReference type="SUPFAM" id="SSF46689">
    <property type="entry name" value="Homeodomain-like"/>
    <property type="match status" value="1"/>
</dbReference>
<dbReference type="InterPro" id="IPR050109">
    <property type="entry name" value="HTH-type_TetR-like_transc_reg"/>
</dbReference>
<dbReference type="InterPro" id="IPR009057">
    <property type="entry name" value="Homeodomain-like_sf"/>
</dbReference>
<feature type="DNA-binding region" description="H-T-H motif" evidence="4">
    <location>
        <begin position="47"/>
        <end position="66"/>
    </location>
</feature>
<dbReference type="Gene3D" id="1.10.357.10">
    <property type="entry name" value="Tetracycline Repressor, domain 2"/>
    <property type="match status" value="1"/>
</dbReference>
<keyword evidence="3" id="KW-0804">Transcription</keyword>
<evidence type="ECO:0000259" key="6">
    <source>
        <dbReference type="PROSITE" id="PS50977"/>
    </source>
</evidence>
<dbReference type="AlphaFoldDB" id="A0A0D0HV63"/>
<evidence type="ECO:0000256" key="3">
    <source>
        <dbReference type="ARBA" id="ARBA00023163"/>
    </source>
</evidence>
<feature type="compositionally biased region" description="Polar residues" evidence="5">
    <location>
        <begin position="1"/>
        <end position="13"/>
    </location>
</feature>
<keyword evidence="1" id="KW-0805">Transcription regulation</keyword>